<evidence type="ECO:0000313" key="10">
    <source>
        <dbReference type="Proteomes" id="UP000026915"/>
    </source>
</evidence>
<keyword evidence="10" id="KW-1185">Reference proteome</keyword>
<dbReference type="GO" id="GO:0046872">
    <property type="term" value="F:metal ion binding"/>
    <property type="evidence" value="ECO:0007669"/>
    <property type="project" value="UniProtKB-KW"/>
</dbReference>
<organism evidence="9 10">
    <name type="scientific">Theobroma cacao</name>
    <name type="common">Cacao</name>
    <name type="synonym">Cocoa</name>
    <dbReference type="NCBI Taxonomy" id="3641"/>
    <lineage>
        <taxon>Eukaryota</taxon>
        <taxon>Viridiplantae</taxon>
        <taxon>Streptophyta</taxon>
        <taxon>Embryophyta</taxon>
        <taxon>Tracheophyta</taxon>
        <taxon>Spermatophyta</taxon>
        <taxon>Magnoliopsida</taxon>
        <taxon>eudicotyledons</taxon>
        <taxon>Gunneridae</taxon>
        <taxon>Pentapetalae</taxon>
        <taxon>rosids</taxon>
        <taxon>malvids</taxon>
        <taxon>Malvales</taxon>
        <taxon>Malvaceae</taxon>
        <taxon>Byttnerioideae</taxon>
        <taxon>Theobroma</taxon>
    </lineage>
</organism>
<dbReference type="GO" id="GO:0005829">
    <property type="term" value="C:cytosol"/>
    <property type="evidence" value="ECO:0007669"/>
    <property type="project" value="EnsemblPlants"/>
</dbReference>
<dbReference type="Proteomes" id="UP000026915">
    <property type="component" value="Chromosome 4"/>
</dbReference>
<dbReference type="InterPro" id="IPR014710">
    <property type="entry name" value="RmlC-like_jellyroll"/>
</dbReference>
<reference evidence="9 10" key="1">
    <citation type="journal article" date="2013" name="Genome Biol.">
        <title>The genome sequence of the most widely cultivated cacao type and its use to identify candidate genes regulating pod color.</title>
        <authorList>
            <person name="Motamayor J.C."/>
            <person name="Mockaitis K."/>
            <person name="Schmutz J."/>
            <person name="Haiminen N."/>
            <person name="Iii D.L."/>
            <person name="Cornejo O."/>
            <person name="Findley S.D."/>
            <person name="Zheng P."/>
            <person name="Utro F."/>
            <person name="Royaert S."/>
            <person name="Saski C."/>
            <person name="Jenkins J."/>
            <person name="Podicheti R."/>
            <person name="Zhao M."/>
            <person name="Scheffler B.E."/>
            <person name="Stack J.C."/>
            <person name="Feltus F.A."/>
            <person name="Mustiga G.M."/>
            <person name="Amores F."/>
            <person name="Phillips W."/>
            <person name="Marelli J.P."/>
            <person name="May G.D."/>
            <person name="Shapiro H."/>
            <person name="Ma J."/>
            <person name="Bustamante C.D."/>
            <person name="Schnell R.J."/>
            <person name="Main D."/>
            <person name="Gilbert D."/>
            <person name="Parida L."/>
            <person name="Kuhn D.N."/>
        </authorList>
    </citation>
    <scope>NUCLEOTIDE SEQUENCE [LARGE SCALE GENOMIC DNA]</scope>
    <source>
        <strain evidence="10">cv. Matina 1-6</strain>
    </source>
</reference>
<dbReference type="InterPro" id="IPR011051">
    <property type="entry name" value="RmlC_Cupin_sf"/>
</dbReference>
<evidence type="ECO:0000256" key="4">
    <source>
        <dbReference type="ARBA" id="ARBA00022723"/>
    </source>
</evidence>
<evidence type="ECO:0000256" key="5">
    <source>
        <dbReference type="ARBA" id="ARBA00023002"/>
    </source>
</evidence>
<dbReference type="PANTHER" id="PTHR22966:SF1">
    <property type="entry name" value="PLANT CYSTEINE OXIDASE 1"/>
    <property type="match status" value="1"/>
</dbReference>
<evidence type="ECO:0000256" key="2">
    <source>
        <dbReference type="ARBA" id="ARBA00006622"/>
    </source>
</evidence>
<dbReference type="STRING" id="3641.A0A061EEM7"/>
<evidence type="ECO:0000256" key="3">
    <source>
        <dbReference type="ARBA" id="ARBA00013133"/>
    </source>
</evidence>
<dbReference type="AlphaFoldDB" id="A0A061EEM7"/>
<dbReference type="Gene3D" id="2.60.120.10">
    <property type="entry name" value="Jelly Rolls"/>
    <property type="match status" value="1"/>
</dbReference>
<evidence type="ECO:0000256" key="7">
    <source>
        <dbReference type="ARBA" id="ARBA00024284"/>
    </source>
</evidence>
<dbReference type="eggNOG" id="KOG4281">
    <property type="taxonomic scope" value="Eukaryota"/>
</dbReference>
<dbReference type="InterPro" id="IPR012864">
    <property type="entry name" value="PCO/ADO"/>
</dbReference>
<dbReference type="Pfam" id="PF07847">
    <property type="entry name" value="PCO_ADO"/>
    <property type="match status" value="1"/>
</dbReference>
<keyword evidence="5" id="KW-0560">Oxidoreductase</keyword>
<dbReference type="EMBL" id="CM001882">
    <property type="protein sequence ID" value="EOY03391.1"/>
    <property type="molecule type" value="Genomic_DNA"/>
</dbReference>
<dbReference type="FunCoup" id="A0A061EEM7">
    <property type="interactions" value="1403"/>
</dbReference>
<accession>A0A061EEM7</accession>
<dbReference type="GO" id="GO:0017172">
    <property type="term" value="F:cysteine dioxygenase activity"/>
    <property type="evidence" value="ECO:0007669"/>
    <property type="project" value="UniProtKB-EC"/>
</dbReference>
<dbReference type="GO" id="GO:0070483">
    <property type="term" value="P:detection of hypoxia"/>
    <property type="evidence" value="ECO:0007669"/>
    <property type="project" value="EnsemblPlants"/>
</dbReference>
<evidence type="ECO:0000256" key="6">
    <source>
        <dbReference type="ARBA" id="ARBA00023004"/>
    </source>
</evidence>
<name>A0A061EEM7_THECC</name>
<feature type="region of interest" description="Disordered" evidence="8">
    <location>
        <begin position="1"/>
        <end position="62"/>
    </location>
</feature>
<dbReference type="GO" id="GO:0005634">
    <property type="term" value="C:nucleus"/>
    <property type="evidence" value="ECO:0007669"/>
    <property type="project" value="EnsemblPlants"/>
</dbReference>
<feature type="compositionally biased region" description="Low complexity" evidence="8">
    <location>
        <begin position="30"/>
        <end position="45"/>
    </location>
</feature>
<comment type="catalytic activity">
    <reaction evidence="7">
        <text>L-cysteine + O2 = 3-sulfino-L-alanine + H(+)</text>
        <dbReference type="Rhea" id="RHEA:20441"/>
        <dbReference type="ChEBI" id="CHEBI:15378"/>
        <dbReference type="ChEBI" id="CHEBI:15379"/>
        <dbReference type="ChEBI" id="CHEBI:35235"/>
        <dbReference type="ChEBI" id="CHEBI:61085"/>
        <dbReference type="EC" id="1.13.11.20"/>
    </reaction>
    <physiologicalReaction direction="left-to-right" evidence="7">
        <dbReference type="Rhea" id="RHEA:20442"/>
    </physiologicalReaction>
</comment>
<protein>
    <recommendedName>
        <fullName evidence="3">cysteine dioxygenase</fullName>
        <ecNumber evidence="3">1.13.11.20</ecNumber>
    </recommendedName>
</protein>
<keyword evidence="4" id="KW-0479">Metal-binding</keyword>
<evidence type="ECO:0000313" key="9">
    <source>
        <dbReference type="EMBL" id="EOY03391.1"/>
    </source>
</evidence>
<dbReference type="EC" id="1.13.11.20" evidence="3"/>
<gene>
    <name evidence="9" type="ORF">TCM_018396</name>
</gene>
<dbReference type="CDD" id="cd20289">
    <property type="entry name" value="cupin_ADO"/>
    <property type="match status" value="1"/>
</dbReference>
<dbReference type="Gramene" id="EOY03391">
    <property type="protein sequence ID" value="EOY03391"/>
    <property type="gene ID" value="TCM_018396"/>
</dbReference>
<comment type="cofactor">
    <cofactor evidence="1">
        <name>Fe(2+)</name>
        <dbReference type="ChEBI" id="CHEBI:29033"/>
    </cofactor>
</comment>
<dbReference type="PANTHER" id="PTHR22966">
    <property type="entry name" value="2-AMINOETHANETHIOL DIOXYGENASE"/>
    <property type="match status" value="1"/>
</dbReference>
<evidence type="ECO:0000256" key="1">
    <source>
        <dbReference type="ARBA" id="ARBA00001954"/>
    </source>
</evidence>
<keyword evidence="6" id="KW-0408">Iron</keyword>
<proteinExistence type="inferred from homology"/>
<feature type="compositionally biased region" description="Basic and acidic residues" evidence="8">
    <location>
        <begin position="9"/>
        <end position="29"/>
    </location>
</feature>
<comment type="similarity">
    <text evidence="2">Belongs to the cysteine dioxygenase family.</text>
</comment>
<evidence type="ECO:0000256" key="8">
    <source>
        <dbReference type="SAM" id="MobiDB-lite"/>
    </source>
</evidence>
<dbReference type="InParanoid" id="A0A061EEM7"/>
<sequence length="310" mass="34109">MGRATLADIKGKDFSELAKETKTNTEDTNKVSNTNKNRSTTTTSDSSRKKSRRRPKKTTMPAAVVVSPVQRLFDTCKDVFALAGTGIVPTPDKIEQLRAVLDQIQPADVGLTPQMPFFSLPVTRRAPPITYQHIHECEKFSMGIFCLPPSGVLPLHNHPGMTVFSKLLFGTMHIKSYDWVVDVPSNASAVVAPSQTVQHREVRLAKVKVDSDFTAPCSASILYPADGGNMHCFTAVTACAVLDVLGPPYSDPEGRHCTYYFDYPFTKLSVDGVTVAEEEKDKYAWLQEREEPEDLAVVGAPYTGPEIVEN</sequence>
<dbReference type="GO" id="GO:0009061">
    <property type="term" value="P:anaerobic respiration"/>
    <property type="evidence" value="ECO:0007669"/>
    <property type="project" value="EnsemblPlants"/>
</dbReference>
<dbReference type="OMA" id="HFWCGGE"/>
<dbReference type="SUPFAM" id="SSF51182">
    <property type="entry name" value="RmlC-like cupins"/>
    <property type="match status" value="1"/>
</dbReference>